<feature type="transmembrane region" description="Helical" evidence="1">
    <location>
        <begin position="40"/>
        <end position="60"/>
    </location>
</feature>
<sequence length="164" mass="18470">MKYSRVLVFSVGLYLLLVALSTIATKIVGFDEMIQSTSYIYTQYVLGFVASLIVYLYLGYRQTVSPYIYPFLVAAVYWFINLSVGALLSILLEITMEPLIYLIPVLLHVIAVLLGTLLGIQLRSKKFSVIKIVNQNLSCWFCYLTLTLTNNLAAYLFGISKKGI</sequence>
<keyword evidence="1" id="KW-0472">Membrane</keyword>
<proteinExistence type="predicted"/>
<feature type="transmembrane region" description="Helical" evidence="1">
    <location>
        <begin position="140"/>
        <end position="159"/>
    </location>
</feature>
<protein>
    <submittedName>
        <fullName evidence="2">Uncharacterized protein</fullName>
    </submittedName>
</protein>
<feature type="transmembrane region" description="Helical" evidence="1">
    <location>
        <begin position="67"/>
        <end position="92"/>
    </location>
</feature>
<dbReference type="EMBL" id="BJUT01000005">
    <property type="protein sequence ID" value="GEK75510.1"/>
    <property type="molecule type" value="Genomic_DNA"/>
</dbReference>
<reference evidence="2 3" key="1">
    <citation type="submission" date="2019-07" db="EMBL/GenBank/DDBJ databases">
        <title>Whole genome shotgun sequence of Pseudoalteromonas atlantica NBRC 103033.</title>
        <authorList>
            <person name="Hosoyama A."/>
            <person name="Uohara A."/>
            <person name="Ohji S."/>
            <person name="Ichikawa N."/>
        </authorList>
    </citation>
    <scope>NUCLEOTIDE SEQUENCE [LARGE SCALE GENOMIC DNA]</scope>
    <source>
        <strain evidence="2 3">NBRC 103033</strain>
    </source>
</reference>
<accession>A0ABQ0UAM7</accession>
<evidence type="ECO:0000256" key="1">
    <source>
        <dbReference type="SAM" id="Phobius"/>
    </source>
</evidence>
<keyword evidence="3" id="KW-1185">Reference proteome</keyword>
<keyword evidence="1" id="KW-0812">Transmembrane</keyword>
<name>A0ABQ0UAM7_PSEAF</name>
<comment type="caution">
    <text evidence="2">The sequence shown here is derived from an EMBL/GenBank/DDBJ whole genome shotgun (WGS) entry which is preliminary data.</text>
</comment>
<feature type="transmembrane region" description="Helical" evidence="1">
    <location>
        <begin position="98"/>
        <end position="120"/>
    </location>
</feature>
<dbReference type="RefSeq" id="WP_318299733.1">
    <property type="nucleotide sequence ID" value="NZ_BJUT01000005.1"/>
</dbReference>
<gene>
    <name evidence="2" type="ORF">PAT01_08140</name>
</gene>
<organism evidence="2 3">
    <name type="scientific">Pseudoalteromonas atlantica</name>
    <name type="common">Alteromonas atlantica</name>
    <dbReference type="NCBI Taxonomy" id="288"/>
    <lineage>
        <taxon>Bacteria</taxon>
        <taxon>Pseudomonadati</taxon>
        <taxon>Pseudomonadota</taxon>
        <taxon>Gammaproteobacteria</taxon>
        <taxon>Alteromonadales</taxon>
        <taxon>Pseudoalteromonadaceae</taxon>
        <taxon>Pseudoalteromonas</taxon>
    </lineage>
</organism>
<evidence type="ECO:0000313" key="3">
    <source>
        <dbReference type="Proteomes" id="UP000321189"/>
    </source>
</evidence>
<evidence type="ECO:0000313" key="2">
    <source>
        <dbReference type="EMBL" id="GEK75510.1"/>
    </source>
</evidence>
<keyword evidence="1" id="KW-1133">Transmembrane helix</keyword>
<dbReference type="Proteomes" id="UP000321189">
    <property type="component" value="Unassembled WGS sequence"/>
</dbReference>